<dbReference type="InterPro" id="IPR036046">
    <property type="entry name" value="Acylphosphatase-like_dom_sf"/>
</dbReference>
<name>A0A1G1XUY0_9BACT</name>
<dbReference type="Gene3D" id="3.30.70.100">
    <property type="match status" value="1"/>
</dbReference>
<dbReference type="SUPFAM" id="SSF54975">
    <property type="entry name" value="Acylphosphatase/BLUF domain-like"/>
    <property type="match status" value="1"/>
</dbReference>
<keyword evidence="4" id="KW-0378">Hydrolase</keyword>
<comment type="catalytic activity">
    <reaction evidence="3 4">
        <text>an acyl phosphate + H2O = a carboxylate + phosphate + H(+)</text>
        <dbReference type="Rhea" id="RHEA:14965"/>
        <dbReference type="ChEBI" id="CHEBI:15377"/>
        <dbReference type="ChEBI" id="CHEBI:15378"/>
        <dbReference type="ChEBI" id="CHEBI:29067"/>
        <dbReference type="ChEBI" id="CHEBI:43474"/>
        <dbReference type="ChEBI" id="CHEBI:59918"/>
        <dbReference type="EC" id="3.6.1.7"/>
    </reaction>
</comment>
<evidence type="ECO:0000313" key="8">
    <source>
        <dbReference type="Proteomes" id="UP000178930"/>
    </source>
</evidence>
<dbReference type="PANTHER" id="PTHR47268:SF4">
    <property type="entry name" value="ACYLPHOSPHATASE"/>
    <property type="match status" value="1"/>
</dbReference>
<dbReference type="InterPro" id="IPR017968">
    <property type="entry name" value="Acylphosphatase_CS"/>
</dbReference>
<dbReference type="PANTHER" id="PTHR47268">
    <property type="entry name" value="ACYLPHOSPHATASE"/>
    <property type="match status" value="1"/>
</dbReference>
<evidence type="ECO:0000256" key="2">
    <source>
        <dbReference type="ARBA" id="ARBA00012150"/>
    </source>
</evidence>
<comment type="caution">
    <text evidence="7">The sequence shown here is derived from an EMBL/GenBank/DDBJ whole genome shotgun (WGS) entry which is preliminary data.</text>
</comment>
<dbReference type="PROSITE" id="PS51160">
    <property type="entry name" value="ACYLPHOSPHATASE_3"/>
    <property type="match status" value="1"/>
</dbReference>
<proteinExistence type="inferred from homology"/>
<evidence type="ECO:0000256" key="1">
    <source>
        <dbReference type="ARBA" id="ARBA00005614"/>
    </source>
</evidence>
<reference evidence="7 8" key="1">
    <citation type="journal article" date="2016" name="Nat. Commun.">
        <title>Thousands of microbial genomes shed light on interconnected biogeochemical processes in an aquifer system.</title>
        <authorList>
            <person name="Anantharaman K."/>
            <person name="Brown C.T."/>
            <person name="Hug L.A."/>
            <person name="Sharon I."/>
            <person name="Castelle C.J."/>
            <person name="Probst A.J."/>
            <person name="Thomas B.C."/>
            <person name="Singh A."/>
            <person name="Wilkins M.J."/>
            <person name="Karaoz U."/>
            <person name="Brodie E.L."/>
            <person name="Williams K.H."/>
            <person name="Hubbard S.S."/>
            <person name="Banfield J.F."/>
        </authorList>
    </citation>
    <scope>NUCLEOTIDE SEQUENCE [LARGE SCALE GENOMIC DNA]</scope>
</reference>
<sequence>MTKRLNLKIHGLVQGVGFRYLSRKEAEKRGFTGSVHNIRDGGVEIVAEGEETDLKKFIDWCYNGVGSVQVSKIDINWSEATGEFRDFLIR</sequence>
<evidence type="ECO:0000256" key="4">
    <source>
        <dbReference type="PROSITE-ProRule" id="PRU00520"/>
    </source>
</evidence>
<dbReference type="EMBL" id="MHIB01000037">
    <property type="protein sequence ID" value="OGY43426.1"/>
    <property type="molecule type" value="Genomic_DNA"/>
</dbReference>
<evidence type="ECO:0000259" key="6">
    <source>
        <dbReference type="PROSITE" id="PS51160"/>
    </source>
</evidence>
<dbReference type="STRING" id="1797532.A2729_04625"/>
<protein>
    <recommendedName>
        <fullName evidence="2 4">acylphosphatase</fullName>
        <ecNumber evidence="2 4">3.6.1.7</ecNumber>
    </recommendedName>
</protein>
<dbReference type="InterPro" id="IPR001792">
    <property type="entry name" value="Acylphosphatase-like_dom"/>
</dbReference>
<dbReference type="InterPro" id="IPR020456">
    <property type="entry name" value="Acylphosphatase"/>
</dbReference>
<dbReference type="EC" id="3.6.1.7" evidence="2 4"/>
<dbReference type="Proteomes" id="UP000178930">
    <property type="component" value="Unassembled WGS sequence"/>
</dbReference>
<gene>
    <name evidence="7" type="ORF">A2729_04625</name>
</gene>
<evidence type="ECO:0000256" key="3">
    <source>
        <dbReference type="ARBA" id="ARBA00047645"/>
    </source>
</evidence>
<evidence type="ECO:0000256" key="5">
    <source>
        <dbReference type="RuleBase" id="RU004168"/>
    </source>
</evidence>
<organism evidence="7 8">
    <name type="scientific">Candidatus Buchananbacteria bacterium RIFCSPHIGHO2_01_FULL_39_14</name>
    <dbReference type="NCBI Taxonomy" id="1797532"/>
    <lineage>
        <taxon>Bacteria</taxon>
        <taxon>Candidatus Buchananiibacteriota</taxon>
    </lineage>
</organism>
<dbReference type="GO" id="GO:0003998">
    <property type="term" value="F:acylphosphatase activity"/>
    <property type="evidence" value="ECO:0007669"/>
    <property type="project" value="UniProtKB-EC"/>
</dbReference>
<dbReference type="PROSITE" id="PS00150">
    <property type="entry name" value="ACYLPHOSPHATASE_1"/>
    <property type="match status" value="1"/>
</dbReference>
<dbReference type="AlphaFoldDB" id="A0A1G1XUY0"/>
<evidence type="ECO:0000313" key="7">
    <source>
        <dbReference type="EMBL" id="OGY43426.1"/>
    </source>
</evidence>
<feature type="domain" description="Acylphosphatase-like" evidence="6">
    <location>
        <begin position="4"/>
        <end position="90"/>
    </location>
</feature>
<accession>A0A1G1XUY0</accession>
<comment type="similarity">
    <text evidence="1 5">Belongs to the acylphosphatase family.</text>
</comment>
<feature type="active site" evidence="4">
    <location>
        <position position="37"/>
    </location>
</feature>
<dbReference type="Pfam" id="PF00708">
    <property type="entry name" value="Acylphosphatase"/>
    <property type="match status" value="1"/>
</dbReference>
<feature type="active site" evidence="4">
    <location>
        <position position="19"/>
    </location>
</feature>